<dbReference type="GO" id="GO:0030639">
    <property type="term" value="P:polyketide biosynthetic process"/>
    <property type="evidence" value="ECO:0007669"/>
    <property type="project" value="TreeGrafter"/>
</dbReference>
<dbReference type="EMBL" id="CP025958">
    <property type="protein sequence ID" value="AWM36749.1"/>
    <property type="molecule type" value="Genomic_DNA"/>
</dbReference>
<feature type="domain" description="Chalcone/stilbene synthase N-terminal" evidence="4">
    <location>
        <begin position="85"/>
        <end position="219"/>
    </location>
</feature>
<accession>A0A2Z3GQZ4</accession>
<keyword evidence="7" id="KW-1185">Reference proteome</keyword>
<dbReference type="OrthoDB" id="9786288at2"/>
<organism evidence="6 7">
    <name type="scientific">Gemmata obscuriglobus</name>
    <dbReference type="NCBI Taxonomy" id="114"/>
    <lineage>
        <taxon>Bacteria</taxon>
        <taxon>Pseudomonadati</taxon>
        <taxon>Planctomycetota</taxon>
        <taxon>Planctomycetia</taxon>
        <taxon>Gemmatales</taxon>
        <taxon>Gemmataceae</taxon>
        <taxon>Gemmata</taxon>
    </lineage>
</organism>
<dbReference type="InterPro" id="IPR001099">
    <property type="entry name" value="Chalcone/stilbene_synt_N"/>
</dbReference>
<protein>
    <submittedName>
        <fullName evidence="6">Type III polyketide synthase</fullName>
    </submittedName>
</protein>
<evidence type="ECO:0000313" key="7">
    <source>
        <dbReference type="Proteomes" id="UP000245802"/>
    </source>
</evidence>
<evidence type="ECO:0000259" key="4">
    <source>
        <dbReference type="Pfam" id="PF00195"/>
    </source>
</evidence>
<evidence type="ECO:0000259" key="5">
    <source>
        <dbReference type="Pfam" id="PF02797"/>
    </source>
</evidence>
<dbReference type="Pfam" id="PF00195">
    <property type="entry name" value="Chal_sti_synt_N"/>
    <property type="match status" value="1"/>
</dbReference>
<evidence type="ECO:0000313" key="6">
    <source>
        <dbReference type="EMBL" id="AWM36749.1"/>
    </source>
</evidence>
<gene>
    <name evidence="6" type="ORF">C1280_06760</name>
</gene>
<dbReference type="SUPFAM" id="SSF53901">
    <property type="entry name" value="Thiolase-like"/>
    <property type="match status" value="1"/>
</dbReference>
<keyword evidence="2" id="KW-0808">Transferase</keyword>
<dbReference type="InterPro" id="IPR016039">
    <property type="entry name" value="Thiolase-like"/>
</dbReference>
<dbReference type="Pfam" id="PF02797">
    <property type="entry name" value="Chal_sti_synt_C"/>
    <property type="match status" value="1"/>
</dbReference>
<dbReference type="RefSeq" id="WP_010039061.1">
    <property type="nucleotide sequence ID" value="NZ_CP025958.1"/>
</dbReference>
<evidence type="ECO:0000256" key="2">
    <source>
        <dbReference type="ARBA" id="ARBA00022679"/>
    </source>
</evidence>
<reference evidence="6 7" key="1">
    <citation type="submission" date="2018-01" db="EMBL/GenBank/DDBJ databases">
        <title>G. obscuriglobus.</title>
        <authorList>
            <person name="Franke J."/>
            <person name="Blomberg W."/>
            <person name="Selmecki A."/>
        </authorList>
    </citation>
    <scope>NUCLEOTIDE SEQUENCE [LARGE SCALE GENOMIC DNA]</scope>
    <source>
        <strain evidence="6 7">DSM 5831</strain>
    </source>
</reference>
<name>A0A2Z3GQZ4_9BACT</name>
<dbReference type="InterPro" id="IPR011141">
    <property type="entry name" value="Polyketide_synthase_type-III"/>
</dbReference>
<evidence type="ECO:0000256" key="3">
    <source>
        <dbReference type="PIRSR" id="PIRSR000451-1"/>
    </source>
</evidence>
<dbReference type="PANTHER" id="PTHR11877">
    <property type="entry name" value="HYDROXYMETHYLGLUTARYL-COA SYNTHASE"/>
    <property type="match status" value="1"/>
</dbReference>
<dbReference type="InterPro" id="IPR012328">
    <property type="entry name" value="Chalcone/stilbene_synt_C"/>
</dbReference>
<feature type="domain" description="Chalcone/stilbene synthase C-terminal" evidence="5">
    <location>
        <begin position="232"/>
        <end position="365"/>
    </location>
</feature>
<comment type="similarity">
    <text evidence="1">Belongs to the thiolase-like superfamily. Chalcone/stilbene synthases family.</text>
</comment>
<sequence length="367" mass="37361">MSFAIHGLGTAHPPDPMTAAQGLGLARALAGSDVRTSTWLNPIYANSGVTQRFQVIGGPVVRDVLNGTTHTNSPFLPTTANDGVGPTTGQRMAIYAREAGPLALRASQRALAESGFAPESITHLLTVSCTGFAAPGVDFALMTGLGLKPTVARTHVGFMGCHGALNGLRVANAFATADPAARVLVCAVELSSLHYYYGSAADKLIANAIFADGAAAVVGASVGGSSFPLTLVASGSCLIPDSAADMGWTVGDHGFEMSLSRRVPGQIAAHLRPWLEAWLADNGLALADVRSWAVHPGGPKIVSAVGECLGLSAEALAPSLGVFASNGNMSSPTVLFILEKLRAAGAPRPCVALGFGPGLVAEAALFV</sequence>
<dbReference type="PIRSF" id="PIRSF000451">
    <property type="entry name" value="PKS_III"/>
    <property type="match status" value="1"/>
</dbReference>
<dbReference type="AlphaFoldDB" id="A0A2Z3GQZ4"/>
<dbReference type="KEGG" id="gog:C1280_06760"/>
<proteinExistence type="inferred from homology"/>
<dbReference type="Gene3D" id="3.40.47.10">
    <property type="match status" value="2"/>
</dbReference>
<dbReference type="PANTHER" id="PTHR11877:SF46">
    <property type="entry name" value="TYPE III POLYKETIDE SYNTHASE A"/>
    <property type="match status" value="1"/>
</dbReference>
<dbReference type="CDD" id="cd00831">
    <property type="entry name" value="CHS_like"/>
    <property type="match status" value="1"/>
</dbReference>
<evidence type="ECO:0000256" key="1">
    <source>
        <dbReference type="ARBA" id="ARBA00005531"/>
    </source>
</evidence>
<dbReference type="Proteomes" id="UP000245802">
    <property type="component" value="Chromosome"/>
</dbReference>
<dbReference type="GO" id="GO:0016747">
    <property type="term" value="F:acyltransferase activity, transferring groups other than amino-acyl groups"/>
    <property type="evidence" value="ECO:0007669"/>
    <property type="project" value="InterPro"/>
</dbReference>
<feature type="active site" description="Acyl-thioester intermediate" evidence="3">
    <location>
        <position position="161"/>
    </location>
</feature>